<keyword evidence="3 6" id="KW-0812">Transmembrane</keyword>
<accession>A0A5A7NCH4</accession>
<feature type="transmembrane region" description="Helical" evidence="6">
    <location>
        <begin position="195"/>
        <end position="213"/>
    </location>
</feature>
<keyword evidence="8" id="KW-1185">Reference proteome</keyword>
<dbReference type="GO" id="GO:0005886">
    <property type="term" value="C:plasma membrane"/>
    <property type="evidence" value="ECO:0007669"/>
    <property type="project" value="UniProtKB-SubCell"/>
</dbReference>
<feature type="transmembrane region" description="Helical" evidence="6">
    <location>
        <begin position="118"/>
        <end position="140"/>
    </location>
</feature>
<dbReference type="EMBL" id="BKCN01000019">
    <property type="protein sequence ID" value="GER05170.1"/>
    <property type="molecule type" value="Genomic_DNA"/>
</dbReference>
<feature type="transmembrane region" description="Helical" evidence="6">
    <location>
        <begin position="45"/>
        <end position="73"/>
    </location>
</feature>
<feature type="transmembrane region" description="Helical" evidence="6">
    <location>
        <begin position="12"/>
        <end position="33"/>
    </location>
</feature>
<dbReference type="Proteomes" id="UP000324996">
    <property type="component" value="Unassembled WGS sequence"/>
</dbReference>
<evidence type="ECO:0000256" key="6">
    <source>
        <dbReference type="SAM" id="Phobius"/>
    </source>
</evidence>
<evidence type="ECO:0000256" key="1">
    <source>
        <dbReference type="ARBA" id="ARBA00004651"/>
    </source>
</evidence>
<dbReference type="RefSeq" id="WP_052371275.1">
    <property type="nucleotide sequence ID" value="NZ_BKCN01000019.1"/>
</dbReference>
<sequence>MSAILPDPAQLWVFVSATLILGLMPGPDMILVINRSLGIGFDAGLITLAGIAMGALVHLGALAFGFGVLLARYPVLYDLLRYAGAAYLLWMAFSLVRHGGGLDLRLIDAGTRQPVWRLFRQALLTNVLNPKVVLFLLAFLPQFVPPSADNPVARLLALGVIFFAIGFAIMLPLAAVAGRLRPWLLAHPMALRGQAYITSGFLMMFALALIAGSRP</sequence>
<name>A0A5A7NCH4_9PROT</name>
<evidence type="ECO:0000313" key="7">
    <source>
        <dbReference type="EMBL" id="GER05170.1"/>
    </source>
</evidence>
<dbReference type="GO" id="GO:0015171">
    <property type="term" value="F:amino acid transmembrane transporter activity"/>
    <property type="evidence" value="ECO:0007669"/>
    <property type="project" value="TreeGrafter"/>
</dbReference>
<dbReference type="PANTHER" id="PTHR30086">
    <property type="entry name" value="ARGININE EXPORTER PROTEIN ARGO"/>
    <property type="match status" value="1"/>
</dbReference>
<organism evidence="7 8">
    <name type="scientific">Iodidimonas nitroreducens</name>
    <dbReference type="NCBI Taxonomy" id="1236968"/>
    <lineage>
        <taxon>Bacteria</taxon>
        <taxon>Pseudomonadati</taxon>
        <taxon>Pseudomonadota</taxon>
        <taxon>Alphaproteobacteria</taxon>
        <taxon>Iodidimonadales</taxon>
        <taxon>Iodidimonadaceae</taxon>
        <taxon>Iodidimonas</taxon>
    </lineage>
</organism>
<evidence type="ECO:0000256" key="2">
    <source>
        <dbReference type="ARBA" id="ARBA00022475"/>
    </source>
</evidence>
<dbReference type="AlphaFoldDB" id="A0A5A7NCH4"/>
<feature type="transmembrane region" description="Helical" evidence="6">
    <location>
        <begin position="152"/>
        <end position="174"/>
    </location>
</feature>
<dbReference type="PANTHER" id="PTHR30086:SF20">
    <property type="entry name" value="ARGININE EXPORTER PROTEIN ARGO-RELATED"/>
    <property type="match status" value="1"/>
</dbReference>
<keyword evidence="4 6" id="KW-1133">Transmembrane helix</keyword>
<reference evidence="7 8" key="1">
    <citation type="submission" date="2019-09" db="EMBL/GenBank/DDBJ databases">
        <title>NBRP : Genome information of microbial organism related human and environment.</title>
        <authorList>
            <person name="Hattori M."/>
            <person name="Oshima K."/>
            <person name="Inaba H."/>
            <person name="Suda W."/>
            <person name="Sakamoto M."/>
            <person name="Iino T."/>
            <person name="Kitahara M."/>
            <person name="Oshida Y."/>
            <person name="Iida T."/>
            <person name="Kudo T."/>
            <person name="Itoh T."/>
            <person name="Ohkuma M."/>
        </authorList>
    </citation>
    <scope>NUCLEOTIDE SEQUENCE [LARGE SCALE GENOMIC DNA]</scope>
    <source>
        <strain evidence="7 8">Q-1</strain>
    </source>
</reference>
<dbReference type="PIRSF" id="PIRSF006324">
    <property type="entry name" value="LeuE"/>
    <property type="match status" value="1"/>
</dbReference>
<dbReference type="Pfam" id="PF01810">
    <property type="entry name" value="LysE"/>
    <property type="match status" value="1"/>
</dbReference>
<evidence type="ECO:0000256" key="4">
    <source>
        <dbReference type="ARBA" id="ARBA00022989"/>
    </source>
</evidence>
<comment type="caution">
    <text evidence="7">The sequence shown here is derived from an EMBL/GenBank/DDBJ whole genome shotgun (WGS) entry which is preliminary data.</text>
</comment>
<dbReference type="InterPro" id="IPR001123">
    <property type="entry name" value="LeuE-type"/>
</dbReference>
<gene>
    <name evidence="7" type="ORF">JCM17846_28520</name>
</gene>
<keyword evidence="2" id="KW-1003">Cell membrane</keyword>
<evidence type="ECO:0000256" key="3">
    <source>
        <dbReference type="ARBA" id="ARBA00022692"/>
    </source>
</evidence>
<protein>
    <submittedName>
        <fullName evidence="7">Lysine transporter LysE</fullName>
    </submittedName>
</protein>
<evidence type="ECO:0000256" key="5">
    <source>
        <dbReference type="ARBA" id="ARBA00023136"/>
    </source>
</evidence>
<comment type="subcellular location">
    <subcellularLocation>
        <location evidence="1">Cell membrane</location>
        <topology evidence="1">Multi-pass membrane protein</topology>
    </subcellularLocation>
</comment>
<feature type="transmembrane region" description="Helical" evidence="6">
    <location>
        <begin position="79"/>
        <end position="97"/>
    </location>
</feature>
<keyword evidence="5 6" id="KW-0472">Membrane</keyword>
<proteinExistence type="predicted"/>
<evidence type="ECO:0000313" key="8">
    <source>
        <dbReference type="Proteomes" id="UP000324996"/>
    </source>
</evidence>